<dbReference type="AlphaFoldDB" id="A0A454JL69"/>
<feature type="transmembrane region" description="Helical" evidence="6">
    <location>
        <begin position="239"/>
        <end position="260"/>
    </location>
</feature>
<dbReference type="Pfam" id="PF01810">
    <property type="entry name" value="LysE"/>
    <property type="match status" value="1"/>
</dbReference>
<feature type="transmembrane region" description="Helical" evidence="6">
    <location>
        <begin position="170"/>
        <end position="192"/>
    </location>
</feature>
<comment type="subcellular location">
    <subcellularLocation>
        <location evidence="1">Cell membrane</location>
        <topology evidence="1">Multi-pass membrane protein</topology>
    </subcellularLocation>
</comment>
<dbReference type="InterPro" id="IPR001123">
    <property type="entry name" value="LeuE-type"/>
</dbReference>
<organism evidence="7 8">
    <name type="scientific">Aquitalea palustris</name>
    <dbReference type="NCBI Taxonomy" id="2480983"/>
    <lineage>
        <taxon>Bacteria</taxon>
        <taxon>Pseudomonadati</taxon>
        <taxon>Pseudomonadota</taxon>
        <taxon>Betaproteobacteria</taxon>
        <taxon>Neisseriales</taxon>
        <taxon>Chromobacteriaceae</taxon>
        <taxon>Aquitalea</taxon>
    </lineage>
</organism>
<protein>
    <submittedName>
        <fullName evidence="7">LysE family translocator</fullName>
    </submittedName>
</protein>
<proteinExistence type="predicted"/>
<keyword evidence="5 6" id="KW-0472">Membrane</keyword>
<keyword evidence="4 6" id="KW-1133">Transmembrane helix</keyword>
<keyword evidence="2" id="KW-1003">Cell membrane</keyword>
<dbReference type="Proteomes" id="UP000274139">
    <property type="component" value="Unassembled WGS sequence"/>
</dbReference>
<comment type="caution">
    <text evidence="7">The sequence shown here is derived from an EMBL/GenBank/DDBJ whole genome shotgun (WGS) entry which is preliminary data.</text>
</comment>
<name>A0A454JL69_9NEIS</name>
<accession>A0A454JL69</accession>
<dbReference type="GO" id="GO:0015171">
    <property type="term" value="F:amino acid transmembrane transporter activity"/>
    <property type="evidence" value="ECO:0007669"/>
    <property type="project" value="TreeGrafter"/>
</dbReference>
<evidence type="ECO:0000313" key="8">
    <source>
        <dbReference type="Proteomes" id="UP000274139"/>
    </source>
</evidence>
<sequence length="265" mass="28389">MWCGRCRIRWHSCANCRPIWKAWSAISSCKPGGSVQNHATLRGGVLLAGCCRMTAMSQALRGAAMLWSAFLPAALLLVMTPGAGTLCVWRAFLRGGWHAGGLALAGLLLGDMLLILLSALGVAALLAANPLLFAVLRWGGAGYLIYLGCQCWRHAARPPVPDSTASPRQLYSACLLTVGNPKAIVFFMAFFPQFLSTGQAVLPGFLQLGVVFCLLNLSYLTGLLWLGSRVFAASSVSRLAVWGQRASGLMMIGLGLRLLWQRQPA</sequence>
<evidence type="ECO:0000256" key="4">
    <source>
        <dbReference type="ARBA" id="ARBA00022989"/>
    </source>
</evidence>
<evidence type="ECO:0000256" key="1">
    <source>
        <dbReference type="ARBA" id="ARBA00004651"/>
    </source>
</evidence>
<keyword evidence="8" id="KW-1185">Reference proteome</keyword>
<evidence type="ECO:0000256" key="6">
    <source>
        <dbReference type="SAM" id="Phobius"/>
    </source>
</evidence>
<gene>
    <name evidence="7" type="ORF">EAY64_05205</name>
</gene>
<dbReference type="EMBL" id="RFAR01000017">
    <property type="protein sequence ID" value="RMD00200.1"/>
    <property type="molecule type" value="Genomic_DNA"/>
</dbReference>
<evidence type="ECO:0000313" key="7">
    <source>
        <dbReference type="EMBL" id="RMD00200.1"/>
    </source>
</evidence>
<evidence type="ECO:0000256" key="5">
    <source>
        <dbReference type="ARBA" id="ARBA00023136"/>
    </source>
</evidence>
<keyword evidence="3 6" id="KW-0812">Transmembrane</keyword>
<dbReference type="PANTHER" id="PTHR30086">
    <property type="entry name" value="ARGININE EXPORTER PROTEIN ARGO"/>
    <property type="match status" value="1"/>
</dbReference>
<dbReference type="PANTHER" id="PTHR30086:SF20">
    <property type="entry name" value="ARGININE EXPORTER PROTEIN ARGO-RELATED"/>
    <property type="match status" value="1"/>
</dbReference>
<evidence type="ECO:0000256" key="2">
    <source>
        <dbReference type="ARBA" id="ARBA00022475"/>
    </source>
</evidence>
<dbReference type="GO" id="GO:0005886">
    <property type="term" value="C:plasma membrane"/>
    <property type="evidence" value="ECO:0007669"/>
    <property type="project" value="UniProtKB-SubCell"/>
</dbReference>
<feature type="transmembrane region" description="Helical" evidence="6">
    <location>
        <begin position="131"/>
        <end position="149"/>
    </location>
</feature>
<feature type="transmembrane region" description="Helical" evidence="6">
    <location>
        <begin position="204"/>
        <end position="227"/>
    </location>
</feature>
<evidence type="ECO:0000256" key="3">
    <source>
        <dbReference type="ARBA" id="ARBA00022692"/>
    </source>
</evidence>
<feature type="transmembrane region" description="Helical" evidence="6">
    <location>
        <begin position="101"/>
        <end position="125"/>
    </location>
</feature>
<feature type="transmembrane region" description="Helical" evidence="6">
    <location>
        <begin position="64"/>
        <end position="89"/>
    </location>
</feature>
<reference evidence="7 8" key="1">
    <citation type="submission" date="2018-10" db="EMBL/GenBank/DDBJ databases">
        <title>Draft genome sequence of Aquitalea MWU14-2217 isolated from a wild cranberry bog in Provincetown, Massachusetts.</title>
        <authorList>
            <person name="Ebadzadsahrai G."/>
            <person name="Soby S."/>
        </authorList>
    </citation>
    <scope>NUCLEOTIDE SEQUENCE [LARGE SCALE GENOMIC DNA]</scope>
    <source>
        <strain evidence="7 8">MWU14-2217</strain>
    </source>
</reference>